<reference evidence="2" key="1">
    <citation type="submission" date="2021-05" db="EMBL/GenBank/DDBJ databases">
        <authorList>
            <person name="Kaiqin L."/>
            <person name="Jian G."/>
        </authorList>
    </citation>
    <scope>NUCLEOTIDE SEQUENCE</scope>
    <source>
        <strain evidence="2">HDS5</strain>
    </source>
</reference>
<sequence length="393" mass="42849">MSPAQRRGAILTAALVSLGVVLYLTIDWWALVLAPPLLLIGVLALMVNSTKAATPGETVRPPDPFVESGPKNARIKAALAPSQDREYPFVLSAMVWWRWVGEPDHRLRNPEGLARQLVVEQARRVSEGYQPEQHDMALHQVAATLGVASHGFGGAVEVWADDVTLALSEEDQTRLARIAKARKESVLWEVERSVESAKRRYYADDVLATPGSAVVWDLVRGDADVDRTHGLIEVLTRVAEASKGVDSADLLDRLRSASPESFSFLNGTGLPVRSPDSPVWEWPEGRDWADEVTVARASGGGASTSVEGALDGAVGRLMDEIEGMENEDLRVQLVDRLIKDFELASLTEIAEMIRRRYPLEPEREADGDDPPLVGLTYLAPEAVPSPNGDGVPF</sequence>
<dbReference type="KEGG" id="nec:KGD82_20400"/>
<dbReference type="AlphaFoldDB" id="A0A975QK42"/>
<evidence type="ECO:0000313" key="2">
    <source>
        <dbReference type="EMBL" id="QVJ00815.1"/>
    </source>
</evidence>
<proteinExistence type="predicted"/>
<name>A0A975QK42_9ACTN</name>
<evidence type="ECO:0000313" key="3">
    <source>
        <dbReference type="Proteomes" id="UP000682416"/>
    </source>
</evidence>
<organism evidence="2 3">
    <name type="scientific">Nocardiopsis eucommiae</name>
    <dbReference type="NCBI Taxonomy" id="2831970"/>
    <lineage>
        <taxon>Bacteria</taxon>
        <taxon>Bacillati</taxon>
        <taxon>Actinomycetota</taxon>
        <taxon>Actinomycetes</taxon>
        <taxon>Streptosporangiales</taxon>
        <taxon>Nocardiopsidaceae</taxon>
        <taxon>Nocardiopsis</taxon>
    </lineage>
</organism>
<feature type="region of interest" description="Disordered" evidence="1">
    <location>
        <begin position="360"/>
        <end position="393"/>
    </location>
</feature>
<dbReference type="EMBL" id="CP074402">
    <property type="protein sequence ID" value="QVJ00815.1"/>
    <property type="molecule type" value="Genomic_DNA"/>
</dbReference>
<protein>
    <submittedName>
        <fullName evidence="2">Uncharacterized protein</fullName>
    </submittedName>
</protein>
<gene>
    <name evidence="2" type="ORF">KGD82_20400</name>
</gene>
<accession>A0A975QK42</accession>
<evidence type="ECO:0000256" key="1">
    <source>
        <dbReference type="SAM" id="MobiDB-lite"/>
    </source>
</evidence>
<dbReference type="Proteomes" id="UP000682416">
    <property type="component" value="Chromosome"/>
</dbReference>
<keyword evidence="3" id="KW-1185">Reference proteome</keyword>